<keyword evidence="14" id="KW-1185">Reference proteome</keyword>
<dbReference type="Gene3D" id="1.10.287.70">
    <property type="match status" value="1"/>
</dbReference>
<evidence type="ECO:0000256" key="6">
    <source>
        <dbReference type="ARBA" id="ARBA00023065"/>
    </source>
</evidence>
<organism evidence="13 14">
    <name type="scientific">Rosa chinensis</name>
    <name type="common">China rose</name>
    <dbReference type="NCBI Taxonomy" id="74649"/>
    <lineage>
        <taxon>Eukaryota</taxon>
        <taxon>Viridiplantae</taxon>
        <taxon>Streptophyta</taxon>
        <taxon>Embryophyta</taxon>
        <taxon>Tracheophyta</taxon>
        <taxon>Spermatophyta</taxon>
        <taxon>Magnoliopsida</taxon>
        <taxon>eudicotyledons</taxon>
        <taxon>Gunneridae</taxon>
        <taxon>Pentapetalae</taxon>
        <taxon>rosids</taxon>
        <taxon>fabids</taxon>
        <taxon>Rosales</taxon>
        <taxon>Rosaceae</taxon>
        <taxon>Rosoideae</taxon>
        <taxon>Rosoideae incertae sedis</taxon>
        <taxon>Rosa</taxon>
    </lineage>
</organism>
<dbReference type="CDD" id="cd00038">
    <property type="entry name" value="CAP_ED"/>
    <property type="match status" value="1"/>
</dbReference>
<sequence length="627" mass="72112">MTSNPDNLEDPNQQSLTPRASAAHPIKQKRRIAVILYPCWRPIFVISCVIAVSVDPLFFYLPVIDEKNKCLGMDKTLKVVALVLRSLTDVTLIVNIIYQFCKAIKAAMKSRDEQKKKKEAQTRGKKDKKAGGKSVGEWNEIVPFAKALAQKLSWRSIIIDFFAVLPIPQVLIVAAASKMRSSKYIDKKKTLNFFLLAQYLPRVYRMHHSSIELRRKTGIWTKGAFNFFLYILASHVLGAFWYFFSIQRETSCWHQACVKHSNTRCNYYCDEDTASRNMTFINSLDEFCLVDVPGNATAPFDFGIFLDSLKTGNAGSIDFRKKFLYSFWWGLRNLSNFGTNLETSTYVWENCFAILISVIGLLLFLYLIGKVQTFISMRTQKSEERDKKLKMKKLGIQVWMNKHGFTDEMKLEMKEHVKRNWEDIKDADMENLFSILPGKTRKVLKEHICMEMLKNVPKLANMDVKVLKMICEYLIPVSYLDHSFIFRTEEPMDRMLFITKGFVLTSPTSDSNPSVIEKRSLKSGGFYGDEELLTWVASKENPCLSDLPTLKENVKCHSKVDCFVLLAKDLRTVVSRSRVYWDLNNSEKKEEVAKAAIRPFLRLRLDHQRAGAQNGNSSNHIVIETST</sequence>
<dbReference type="Gramene" id="PRQ48404">
    <property type="protein sequence ID" value="PRQ48404"/>
    <property type="gene ID" value="RchiOBHm_Chr2g0110361"/>
</dbReference>
<feature type="region of interest" description="Disordered" evidence="10">
    <location>
        <begin position="1"/>
        <end position="22"/>
    </location>
</feature>
<dbReference type="InterPro" id="IPR000595">
    <property type="entry name" value="cNMP-bd_dom"/>
</dbReference>
<keyword evidence="5 11" id="KW-1133">Transmembrane helix</keyword>
<evidence type="ECO:0000256" key="4">
    <source>
        <dbReference type="ARBA" id="ARBA00022692"/>
    </source>
</evidence>
<dbReference type="EMBL" id="PDCK01000040">
    <property type="protein sequence ID" value="PRQ48404.1"/>
    <property type="molecule type" value="Genomic_DNA"/>
</dbReference>
<dbReference type="InterPro" id="IPR005821">
    <property type="entry name" value="Ion_trans_dom"/>
</dbReference>
<keyword evidence="3" id="KW-0813">Transport</keyword>
<evidence type="ECO:0000256" key="7">
    <source>
        <dbReference type="ARBA" id="ARBA00023136"/>
    </source>
</evidence>
<dbReference type="SUPFAM" id="SSF51206">
    <property type="entry name" value="cAMP-binding domain-like"/>
    <property type="match status" value="1"/>
</dbReference>
<feature type="transmembrane region" description="Helical" evidence="11">
    <location>
        <begin position="157"/>
        <end position="177"/>
    </location>
</feature>
<keyword evidence="4 11" id="KW-0812">Transmembrane</keyword>
<evidence type="ECO:0000256" key="2">
    <source>
        <dbReference type="ARBA" id="ARBA00010486"/>
    </source>
</evidence>
<feature type="transmembrane region" description="Helical" evidence="11">
    <location>
        <begin position="34"/>
        <end position="59"/>
    </location>
</feature>
<name>A0A2P6RPS5_ROSCH</name>
<keyword evidence="9 13" id="KW-0407">Ion channel</keyword>
<dbReference type="PROSITE" id="PS50042">
    <property type="entry name" value="CNMP_BINDING_3"/>
    <property type="match status" value="1"/>
</dbReference>
<dbReference type="GO" id="GO:0016020">
    <property type="term" value="C:membrane"/>
    <property type="evidence" value="ECO:0007669"/>
    <property type="project" value="UniProtKB-SubCell"/>
</dbReference>
<feature type="compositionally biased region" description="Polar residues" evidence="10">
    <location>
        <begin position="1"/>
        <end position="18"/>
    </location>
</feature>
<dbReference type="PANTHER" id="PTHR45651">
    <property type="entry name" value="CYCLIC NUCLEOTIDE-GATED ION CHANNEL 15-RELATED-RELATED"/>
    <property type="match status" value="1"/>
</dbReference>
<dbReference type="Gene3D" id="2.60.120.10">
    <property type="entry name" value="Jelly Rolls"/>
    <property type="match status" value="1"/>
</dbReference>
<feature type="transmembrane region" description="Helical" evidence="11">
    <location>
        <begin position="79"/>
        <end position="101"/>
    </location>
</feature>
<dbReference type="GO" id="GO:0005216">
    <property type="term" value="F:monoatomic ion channel activity"/>
    <property type="evidence" value="ECO:0007669"/>
    <property type="project" value="InterPro"/>
</dbReference>
<proteinExistence type="inferred from homology"/>
<comment type="subcellular location">
    <subcellularLocation>
        <location evidence="1">Membrane</location>
        <topology evidence="1">Multi-pass membrane protein</topology>
    </subcellularLocation>
</comment>
<evidence type="ECO:0000256" key="3">
    <source>
        <dbReference type="ARBA" id="ARBA00022448"/>
    </source>
</evidence>
<keyword evidence="7 11" id="KW-0472">Membrane</keyword>
<dbReference type="InterPro" id="IPR018490">
    <property type="entry name" value="cNMP-bd_dom_sf"/>
</dbReference>
<dbReference type="SUPFAM" id="SSF81324">
    <property type="entry name" value="Voltage-gated potassium channels"/>
    <property type="match status" value="1"/>
</dbReference>
<dbReference type="OrthoDB" id="421226at2759"/>
<keyword evidence="6" id="KW-0406">Ion transport</keyword>
<evidence type="ECO:0000313" key="14">
    <source>
        <dbReference type="Proteomes" id="UP000238479"/>
    </source>
</evidence>
<evidence type="ECO:0000313" key="13">
    <source>
        <dbReference type="EMBL" id="PRQ48404.1"/>
    </source>
</evidence>
<gene>
    <name evidence="13" type="ORF">RchiOBHm_Chr2g0110361</name>
</gene>
<evidence type="ECO:0000256" key="9">
    <source>
        <dbReference type="ARBA" id="ARBA00023303"/>
    </source>
</evidence>
<comment type="caution">
    <text evidence="13">The sequence shown here is derived from an EMBL/GenBank/DDBJ whole genome shotgun (WGS) entry which is preliminary data.</text>
</comment>
<feature type="transmembrane region" description="Helical" evidence="11">
    <location>
        <begin position="346"/>
        <end position="368"/>
    </location>
</feature>
<feature type="domain" description="Cyclic nucleotide-binding" evidence="12">
    <location>
        <begin position="458"/>
        <end position="542"/>
    </location>
</feature>
<evidence type="ECO:0000256" key="8">
    <source>
        <dbReference type="ARBA" id="ARBA00023286"/>
    </source>
</evidence>
<evidence type="ECO:0000256" key="1">
    <source>
        <dbReference type="ARBA" id="ARBA00004141"/>
    </source>
</evidence>
<dbReference type="STRING" id="74649.A0A2P6RPS5"/>
<feature type="region of interest" description="Disordered" evidence="10">
    <location>
        <begin position="112"/>
        <end position="133"/>
    </location>
</feature>
<dbReference type="Proteomes" id="UP000238479">
    <property type="component" value="Chromosome 2"/>
</dbReference>
<feature type="transmembrane region" description="Helical" evidence="11">
    <location>
        <begin position="225"/>
        <end position="244"/>
    </location>
</feature>
<dbReference type="OMA" id="MICEYLI"/>
<evidence type="ECO:0000256" key="10">
    <source>
        <dbReference type="SAM" id="MobiDB-lite"/>
    </source>
</evidence>
<feature type="compositionally biased region" description="Basic and acidic residues" evidence="10">
    <location>
        <begin position="112"/>
        <end position="124"/>
    </location>
</feature>
<dbReference type="InterPro" id="IPR014710">
    <property type="entry name" value="RmlC-like_jellyroll"/>
</dbReference>
<evidence type="ECO:0000256" key="5">
    <source>
        <dbReference type="ARBA" id="ARBA00022989"/>
    </source>
</evidence>
<dbReference type="PANTHER" id="PTHR45651:SF68">
    <property type="entry name" value="ION TRANSPORT DOMAIN-CONTAINING PROTEIN"/>
    <property type="match status" value="1"/>
</dbReference>
<comment type="similarity">
    <text evidence="2">Belongs to the cyclic nucleotide-gated cation channel (TC 1.A.1.5) family.</text>
</comment>
<accession>A0A2P6RPS5</accession>
<keyword evidence="8" id="KW-1071">Ligand-gated ion channel</keyword>
<dbReference type="Pfam" id="PF00520">
    <property type="entry name" value="Ion_trans"/>
    <property type="match status" value="1"/>
</dbReference>
<protein>
    <submittedName>
        <fullName evidence="13">Putative potassium channel, voltage-dependent, ELK</fullName>
    </submittedName>
</protein>
<evidence type="ECO:0000259" key="12">
    <source>
        <dbReference type="PROSITE" id="PS50042"/>
    </source>
</evidence>
<dbReference type="AlphaFoldDB" id="A0A2P6RPS5"/>
<evidence type="ECO:0000256" key="11">
    <source>
        <dbReference type="SAM" id="Phobius"/>
    </source>
</evidence>
<reference evidence="13 14" key="1">
    <citation type="journal article" date="2018" name="Nat. Genet.">
        <title>The Rosa genome provides new insights in the design of modern roses.</title>
        <authorList>
            <person name="Bendahmane M."/>
        </authorList>
    </citation>
    <scope>NUCLEOTIDE SEQUENCE [LARGE SCALE GENOMIC DNA]</scope>
    <source>
        <strain evidence="14">cv. Old Blush</strain>
    </source>
</reference>